<organism evidence="3 4">
    <name type="scientific">Cupriavidus respiraculi</name>
    <dbReference type="NCBI Taxonomy" id="195930"/>
    <lineage>
        <taxon>Bacteria</taxon>
        <taxon>Pseudomonadati</taxon>
        <taxon>Pseudomonadota</taxon>
        <taxon>Betaproteobacteria</taxon>
        <taxon>Burkholderiales</taxon>
        <taxon>Burkholderiaceae</taxon>
        <taxon>Cupriavidus</taxon>
    </lineage>
</organism>
<protein>
    <recommendedName>
        <fullName evidence="5">Chemotaxis protein</fullName>
    </recommendedName>
</protein>
<gene>
    <name evidence="3" type="ORF">LMG21510_01946</name>
</gene>
<keyword evidence="2" id="KW-0472">Membrane</keyword>
<sequence>MGKGVVLDELGSSVPGGTGGAIGLIVSAIGGAIWFVRKVWRNDRVEGAQSQAEIDIIARLEGQLDKANARADLAEQRADMAYKERNDLLREIGDLKRTVAELTTEIRFLKERLDVKGS</sequence>
<dbReference type="Proteomes" id="UP000721236">
    <property type="component" value="Unassembled WGS sequence"/>
</dbReference>
<evidence type="ECO:0000256" key="1">
    <source>
        <dbReference type="SAM" id="Coils"/>
    </source>
</evidence>
<reference evidence="3 4" key="1">
    <citation type="submission" date="2021-08" db="EMBL/GenBank/DDBJ databases">
        <authorList>
            <person name="Peeters C."/>
        </authorList>
    </citation>
    <scope>NUCLEOTIDE SEQUENCE [LARGE SCALE GENOMIC DNA]</scope>
    <source>
        <strain evidence="3 4">LMG 21510</strain>
    </source>
</reference>
<dbReference type="EMBL" id="CAJZAH010000002">
    <property type="protein sequence ID" value="CAG9172353.1"/>
    <property type="molecule type" value="Genomic_DNA"/>
</dbReference>
<keyword evidence="1" id="KW-0175">Coiled coil</keyword>
<feature type="transmembrane region" description="Helical" evidence="2">
    <location>
        <begin position="20"/>
        <end position="36"/>
    </location>
</feature>
<name>A0ABN7YH70_9BURK</name>
<evidence type="ECO:0000256" key="2">
    <source>
        <dbReference type="SAM" id="Phobius"/>
    </source>
</evidence>
<keyword evidence="2" id="KW-1133">Transmembrane helix</keyword>
<comment type="caution">
    <text evidence="3">The sequence shown here is derived from an EMBL/GenBank/DDBJ whole genome shotgun (WGS) entry which is preliminary data.</text>
</comment>
<dbReference type="RefSeq" id="WP_224041383.1">
    <property type="nucleotide sequence ID" value="NZ_CAJZAH010000002.1"/>
</dbReference>
<evidence type="ECO:0000313" key="4">
    <source>
        <dbReference type="Proteomes" id="UP000721236"/>
    </source>
</evidence>
<evidence type="ECO:0000313" key="3">
    <source>
        <dbReference type="EMBL" id="CAG9172353.1"/>
    </source>
</evidence>
<evidence type="ECO:0008006" key="5">
    <source>
        <dbReference type="Google" id="ProtNLM"/>
    </source>
</evidence>
<keyword evidence="4" id="KW-1185">Reference proteome</keyword>
<accession>A0ABN7YH70</accession>
<keyword evidence="2" id="KW-0812">Transmembrane</keyword>
<proteinExistence type="predicted"/>
<feature type="coiled-coil region" evidence="1">
    <location>
        <begin position="57"/>
        <end position="112"/>
    </location>
</feature>